<dbReference type="EMBL" id="AP023368">
    <property type="protein sequence ID" value="BCK01642.1"/>
    <property type="molecule type" value="Genomic_DNA"/>
</dbReference>
<dbReference type="InterPro" id="IPR013557">
    <property type="entry name" value="AntA/B_antirep"/>
</dbReference>
<dbReference type="Pfam" id="PF08346">
    <property type="entry name" value="AntA"/>
    <property type="match status" value="1"/>
</dbReference>
<reference evidence="3 4" key="2">
    <citation type="submission" date="2020-08" db="EMBL/GenBank/DDBJ databases">
        <authorList>
            <person name="Ueki A."/>
            <person name="Tonouchi A."/>
        </authorList>
    </citation>
    <scope>NUCLEOTIDE SEQUENCE [LARGE SCALE GENOMIC DNA]</scope>
    <source>
        <strain evidence="3 4">CTTW</strain>
    </source>
</reference>
<feature type="domain" description="Antirepressor protein C-terminal" evidence="1">
    <location>
        <begin position="197"/>
        <end position="303"/>
    </location>
</feature>
<dbReference type="GO" id="GO:0003677">
    <property type="term" value="F:DNA binding"/>
    <property type="evidence" value="ECO:0007669"/>
    <property type="project" value="InterPro"/>
</dbReference>
<evidence type="ECO:0000313" key="4">
    <source>
        <dbReference type="Proteomes" id="UP000515703"/>
    </source>
</evidence>
<reference evidence="3 4" key="1">
    <citation type="submission" date="2020-08" db="EMBL/GenBank/DDBJ databases">
        <title>Draft genome sequencing of an Anaerocolumna strain isolated from anoxic soil subjected to BSD treatment.</title>
        <authorList>
            <person name="Uek A."/>
            <person name="Tonouchi A."/>
        </authorList>
    </citation>
    <scope>NUCLEOTIDE SEQUENCE [LARGE SCALE GENOMIC DNA]</scope>
    <source>
        <strain evidence="3 4">CTTW</strain>
    </source>
</reference>
<dbReference type="Proteomes" id="UP000515703">
    <property type="component" value="Chromosome"/>
</dbReference>
<keyword evidence="4" id="KW-1185">Reference proteome</keyword>
<gene>
    <name evidence="3" type="ORF">bsdcttw_46820</name>
</gene>
<feature type="domain" description="AntA/AntB antirepressor" evidence="2">
    <location>
        <begin position="81"/>
        <end position="147"/>
    </location>
</feature>
<dbReference type="Pfam" id="PF03374">
    <property type="entry name" value="ANT"/>
    <property type="match status" value="1"/>
</dbReference>
<proteinExistence type="predicted"/>
<evidence type="ECO:0000259" key="2">
    <source>
        <dbReference type="Pfam" id="PF08346"/>
    </source>
</evidence>
<name>A0A7M3SAM4_9FIRM</name>
<protein>
    <submittedName>
        <fullName evidence="3">Oxidoreductase</fullName>
    </submittedName>
</protein>
<evidence type="ECO:0000313" key="3">
    <source>
        <dbReference type="EMBL" id="BCK01642.1"/>
    </source>
</evidence>
<organism evidence="3 4">
    <name type="scientific">Anaerocolumna chitinilytica</name>
    <dbReference type="NCBI Taxonomy" id="1727145"/>
    <lineage>
        <taxon>Bacteria</taxon>
        <taxon>Bacillati</taxon>
        <taxon>Bacillota</taxon>
        <taxon>Clostridia</taxon>
        <taxon>Lachnospirales</taxon>
        <taxon>Lachnospiraceae</taxon>
        <taxon>Anaerocolumna</taxon>
    </lineage>
</organism>
<dbReference type="AlphaFoldDB" id="A0A7M3SAM4"/>
<accession>A0A7M3SAM4</accession>
<evidence type="ECO:0000259" key="1">
    <source>
        <dbReference type="Pfam" id="PF03374"/>
    </source>
</evidence>
<dbReference type="KEGG" id="acht:bsdcttw_46820"/>
<dbReference type="InterPro" id="IPR005039">
    <property type="entry name" value="Ant_C"/>
</dbReference>
<dbReference type="RefSeq" id="WP_269140608.1">
    <property type="nucleotide sequence ID" value="NZ_AP023368.1"/>
</dbReference>
<sequence length="311" mass="36128">MYNHELYKIGDKARITANTTNHKFLLGEIVTITSVSELDVDAARNENGEYFISHRDITLIKDEKQLNELISINYDTDNPTVSARELYETLDLEERFSKWFERMTGYGFEEGKDYTPYQMVHPQNHQELLDYHLTIDAAKEICMLQRTEKGKQCRTYFIELEKAWNTPEQIMARAMKIADRQIASLREVNTKLLIKQEEDKPKVVFANAVMISDKSILIGELAKIIKQNGIDIGEKRLFAWMRENGYLIKRQGTDYNMPTQRSMELELFVVKETAIVHSDGHVTVSKTTKVTGKGQQYFINKFLSNRKPITK</sequence>